<evidence type="ECO:0000313" key="1">
    <source>
        <dbReference type="EMBL" id="MBE2998772.1"/>
    </source>
</evidence>
<name>A0ABR9P4L1_9ACTN</name>
<comment type="caution">
    <text evidence="1">The sequence shown here is derived from an EMBL/GenBank/DDBJ whole genome shotgun (WGS) entry which is preliminary data.</text>
</comment>
<dbReference type="Proteomes" id="UP000806528">
    <property type="component" value="Unassembled WGS sequence"/>
</dbReference>
<dbReference type="Pfam" id="PF11209">
    <property type="entry name" value="LmeA"/>
    <property type="match status" value="1"/>
</dbReference>
<organism evidence="1 2">
    <name type="scientific">Nocardiopsis coralli</name>
    <dbReference type="NCBI Taxonomy" id="2772213"/>
    <lineage>
        <taxon>Bacteria</taxon>
        <taxon>Bacillati</taxon>
        <taxon>Actinomycetota</taxon>
        <taxon>Actinomycetes</taxon>
        <taxon>Streptosporangiales</taxon>
        <taxon>Nocardiopsidaceae</taxon>
        <taxon>Nocardiopsis</taxon>
    </lineage>
</organism>
<accession>A0ABR9P4L1</accession>
<sequence>MRKFLVVFLIFLAVVVVVGDVLARSFAQNTIASQTAQQMNMPEEPDVSVEGWAFLPQAISGNYSEINLSADSATVENVDVEQVRVNLSDVDAPLMDLVSGDPDVTAGEVDGSVVLPYSYLNSQLPEGVTINDEGEEPRMSGELAITELDLSTQISSGAEFEVDDDTLHVRPVDVEVDGAPSQVVDSVAGMLAFSIQIPDLPYGLHITDVDPNSSGVRVDGTASDVPIMGGEAA</sequence>
<dbReference type="InterPro" id="IPR021373">
    <property type="entry name" value="DUF2993"/>
</dbReference>
<protein>
    <submittedName>
        <fullName evidence="1">DUF2993 domain-containing protein</fullName>
    </submittedName>
</protein>
<reference evidence="1 2" key="1">
    <citation type="submission" date="2020-09" db="EMBL/GenBank/DDBJ databases">
        <title>Diversity and distribution of actinomycetes associated with coral in the coast of Hainan.</title>
        <authorList>
            <person name="Li F."/>
        </authorList>
    </citation>
    <scope>NUCLEOTIDE SEQUENCE [LARGE SCALE GENOMIC DNA]</scope>
    <source>
        <strain evidence="1 2">HNM0947</strain>
    </source>
</reference>
<keyword evidence="2" id="KW-1185">Reference proteome</keyword>
<proteinExistence type="predicted"/>
<dbReference type="RefSeq" id="WP_193121413.1">
    <property type="nucleotide sequence ID" value="NZ_JADBGI010000006.1"/>
</dbReference>
<gene>
    <name evidence="1" type="ORF">IDM40_08660</name>
</gene>
<dbReference type="EMBL" id="JADBGI010000006">
    <property type="protein sequence ID" value="MBE2998772.1"/>
    <property type="molecule type" value="Genomic_DNA"/>
</dbReference>
<evidence type="ECO:0000313" key="2">
    <source>
        <dbReference type="Proteomes" id="UP000806528"/>
    </source>
</evidence>